<dbReference type="OrthoDB" id="9904351at2759"/>
<keyword evidence="1" id="KW-0175">Coiled coil</keyword>
<evidence type="ECO:0000256" key="1">
    <source>
        <dbReference type="SAM" id="Coils"/>
    </source>
</evidence>
<feature type="coiled-coil region" evidence="1">
    <location>
        <begin position="282"/>
        <end position="309"/>
    </location>
</feature>
<protein>
    <submittedName>
        <fullName evidence="3">Uncharacterized protein LOC105297128 isoform X1</fullName>
    </submittedName>
</protein>
<evidence type="ECO:0000313" key="3">
    <source>
        <dbReference type="RefSeq" id="XP_023390717.1"/>
    </source>
</evidence>
<gene>
    <name evidence="3" type="primary">LOC105297128</name>
</gene>
<accession>A0A6P6CTH8</accession>
<evidence type="ECO:0000313" key="2">
    <source>
        <dbReference type="Proteomes" id="UP000515202"/>
    </source>
</evidence>
<dbReference type="PANTHER" id="PTHR34533:SF2">
    <property type="entry name" value="COILED-COIL DOMAIN CONTAINING 163"/>
    <property type="match status" value="1"/>
</dbReference>
<dbReference type="RefSeq" id="XP_023390717.1">
    <property type="nucleotide sequence ID" value="XM_023534949.1"/>
</dbReference>
<sequence length="441" mass="49158">MNVSPPGKRSSAAFIAGCLREKRTQFPKWRCGSQSKVVFSWPTGGFEPGGGSIASTASPGLCIGCLGWKSKDTRRLGARPLPQVMRRSLSWSEQLDALLNATDGNMARIKQRLFPLGVSSAAGDLTGTWISPHHLPPQSGVQAQQPWALETPTVPERLSWAEAYSTSSLWDEVTILRSQLRSQAQVIGALKQAVQGLLEEREQQKYQIYALEASLRLLQGGPEQRALLEQRLEGLRRELQGLRGQVQEQAQAQIQTGPRKCSAASGLHLELQNERQLLWEESEILREELKLLRDQLSQHQELLLKHMAEGRQAQTRSWKDSKCAEEANHGEGGFSWRGRGLVLPETLVWQMLDQLQSVQESKEATRTEAQDAQREHDLFRTSIHVLQSKLPQGATFAMSLSSSSSEVSLLDSNSSWELLRKLDGGLQKSTLSNMEYSSFQL</sequence>
<dbReference type="GeneID" id="105297128"/>
<keyword evidence="2" id="KW-1185">Reference proteome</keyword>
<name>A0A6P6CTH8_PTEVA</name>
<feature type="coiled-coil region" evidence="1">
    <location>
        <begin position="225"/>
        <end position="252"/>
    </location>
</feature>
<organism evidence="2 3">
    <name type="scientific">Pteropus vampyrus</name>
    <name type="common">Large flying fox</name>
    <dbReference type="NCBI Taxonomy" id="132908"/>
    <lineage>
        <taxon>Eukaryota</taxon>
        <taxon>Metazoa</taxon>
        <taxon>Chordata</taxon>
        <taxon>Craniata</taxon>
        <taxon>Vertebrata</taxon>
        <taxon>Euteleostomi</taxon>
        <taxon>Mammalia</taxon>
        <taxon>Eutheria</taxon>
        <taxon>Laurasiatheria</taxon>
        <taxon>Chiroptera</taxon>
        <taxon>Yinpterochiroptera</taxon>
        <taxon>Pteropodoidea</taxon>
        <taxon>Pteropodidae</taxon>
        <taxon>Pteropodinae</taxon>
        <taxon>Pteropus</taxon>
    </lineage>
</organism>
<dbReference type="PANTHER" id="PTHR34533">
    <property type="entry name" value="TRANSMEMBRANE PROTEIN CCDC163"/>
    <property type="match status" value="1"/>
</dbReference>
<dbReference type="Proteomes" id="UP000515202">
    <property type="component" value="Unplaced"/>
</dbReference>
<dbReference type="AlphaFoldDB" id="A0A6P6CTH8"/>
<proteinExistence type="predicted"/>
<dbReference type="InterPro" id="IPR039284">
    <property type="entry name" value="CCDC159/163"/>
</dbReference>
<reference evidence="3" key="1">
    <citation type="submission" date="2025-08" db="UniProtKB">
        <authorList>
            <consortium name="RefSeq"/>
        </authorList>
    </citation>
    <scope>IDENTIFICATION</scope>
    <source>
        <tissue evidence="3">Kidney</tissue>
    </source>
</reference>